<evidence type="ECO:0000313" key="2">
    <source>
        <dbReference type="EMBL" id="GIY79238.1"/>
    </source>
</evidence>
<dbReference type="EMBL" id="BPLR01015864">
    <property type="protein sequence ID" value="GIY79238.1"/>
    <property type="molecule type" value="Genomic_DNA"/>
</dbReference>
<dbReference type="Proteomes" id="UP001054945">
    <property type="component" value="Unassembled WGS sequence"/>
</dbReference>
<protein>
    <submittedName>
        <fullName evidence="2">Uncharacterized protein</fullName>
    </submittedName>
</protein>
<sequence length="138" mass="15775">MGIRGSHAAERRNLCPPSRKSLTESCVFSSEFFVFFKPTADTLLSRVPRALGAFPNRLAFTAFQERIKKVEGLSKTSFMFAWFPGSRAAQRWQLTKFELERKVSNVLEREKESSFSQPVRNNAGSRASTSRTKRIQCY</sequence>
<feature type="compositionally biased region" description="Polar residues" evidence="1">
    <location>
        <begin position="114"/>
        <end position="130"/>
    </location>
</feature>
<feature type="region of interest" description="Disordered" evidence="1">
    <location>
        <begin position="114"/>
        <end position="138"/>
    </location>
</feature>
<organism evidence="2 3">
    <name type="scientific">Caerostris extrusa</name>
    <name type="common">Bark spider</name>
    <name type="synonym">Caerostris bankana</name>
    <dbReference type="NCBI Taxonomy" id="172846"/>
    <lineage>
        <taxon>Eukaryota</taxon>
        <taxon>Metazoa</taxon>
        <taxon>Ecdysozoa</taxon>
        <taxon>Arthropoda</taxon>
        <taxon>Chelicerata</taxon>
        <taxon>Arachnida</taxon>
        <taxon>Araneae</taxon>
        <taxon>Araneomorphae</taxon>
        <taxon>Entelegynae</taxon>
        <taxon>Araneoidea</taxon>
        <taxon>Araneidae</taxon>
        <taxon>Caerostris</taxon>
    </lineage>
</organism>
<keyword evidence="3" id="KW-1185">Reference proteome</keyword>
<comment type="caution">
    <text evidence="2">The sequence shown here is derived from an EMBL/GenBank/DDBJ whole genome shotgun (WGS) entry which is preliminary data.</text>
</comment>
<reference evidence="2 3" key="1">
    <citation type="submission" date="2021-06" db="EMBL/GenBank/DDBJ databases">
        <title>Caerostris extrusa draft genome.</title>
        <authorList>
            <person name="Kono N."/>
            <person name="Arakawa K."/>
        </authorList>
    </citation>
    <scope>NUCLEOTIDE SEQUENCE [LARGE SCALE GENOMIC DNA]</scope>
</reference>
<evidence type="ECO:0000313" key="3">
    <source>
        <dbReference type="Proteomes" id="UP001054945"/>
    </source>
</evidence>
<name>A0AAV4WA64_CAEEX</name>
<gene>
    <name evidence="2" type="ORF">CEXT_661611</name>
</gene>
<proteinExistence type="predicted"/>
<evidence type="ECO:0000256" key="1">
    <source>
        <dbReference type="SAM" id="MobiDB-lite"/>
    </source>
</evidence>
<dbReference type="AlphaFoldDB" id="A0AAV4WA64"/>
<accession>A0AAV4WA64</accession>